<dbReference type="EMBL" id="JAHRIP010001536">
    <property type="protein sequence ID" value="MEQ2280379.1"/>
    <property type="molecule type" value="Genomic_DNA"/>
</dbReference>
<comment type="caution">
    <text evidence="1">The sequence shown here is derived from an EMBL/GenBank/DDBJ whole genome shotgun (WGS) entry which is preliminary data.</text>
</comment>
<keyword evidence="2" id="KW-1185">Reference proteome</keyword>
<dbReference type="Proteomes" id="UP001469553">
    <property type="component" value="Unassembled WGS sequence"/>
</dbReference>
<evidence type="ECO:0000313" key="1">
    <source>
        <dbReference type="EMBL" id="MEQ2280379.1"/>
    </source>
</evidence>
<evidence type="ECO:0000313" key="2">
    <source>
        <dbReference type="Proteomes" id="UP001469553"/>
    </source>
</evidence>
<proteinExistence type="predicted"/>
<organism evidence="1 2">
    <name type="scientific">Ameca splendens</name>
    <dbReference type="NCBI Taxonomy" id="208324"/>
    <lineage>
        <taxon>Eukaryota</taxon>
        <taxon>Metazoa</taxon>
        <taxon>Chordata</taxon>
        <taxon>Craniata</taxon>
        <taxon>Vertebrata</taxon>
        <taxon>Euteleostomi</taxon>
        <taxon>Actinopterygii</taxon>
        <taxon>Neopterygii</taxon>
        <taxon>Teleostei</taxon>
        <taxon>Neoteleostei</taxon>
        <taxon>Acanthomorphata</taxon>
        <taxon>Ovalentaria</taxon>
        <taxon>Atherinomorphae</taxon>
        <taxon>Cyprinodontiformes</taxon>
        <taxon>Goodeidae</taxon>
        <taxon>Ameca</taxon>
    </lineage>
</organism>
<gene>
    <name evidence="1" type="ORF">AMECASPLE_019202</name>
</gene>
<protein>
    <submittedName>
        <fullName evidence="1">Uncharacterized protein</fullName>
    </submittedName>
</protein>
<accession>A0ABV0XFZ3</accession>
<name>A0ABV0XFZ3_9TELE</name>
<sequence>MCRYARKAHKKKKLHTDLPSSFPELAATETKLSLRKDRRKMFRSRSAVSSGLSSVSISAEQIRTTAEVANNHLPPFPVGNTSLPIIKLISLSLYFYQTPSYP</sequence>
<reference evidence="1 2" key="1">
    <citation type="submission" date="2021-06" db="EMBL/GenBank/DDBJ databases">
        <authorList>
            <person name="Palmer J.M."/>
        </authorList>
    </citation>
    <scope>NUCLEOTIDE SEQUENCE [LARGE SCALE GENOMIC DNA]</scope>
    <source>
        <strain evidence="1 2">AS_MEX2019</strain>
        <tissue evidence="1">Muscle</tissue>
    </source>
</reference>